<feature type="chain" id="PRO_5011515841" evidence="1">
    <location>
        <begin position="27"/>
        <end position="203"/>
    </location>
</feature>
<protein>
    <submittedName>
        <fullName evidence="3">PEP-CTERM protein-sorting domain-containing protein/MYXO-CTERM domain-containing protein</fullName>
    </submittedName>
</protein>
<dbReference type="AlphaFoldDB" id="A0A1I4M1I0"/>
<keyword evidence="1" id="KW-0732">Signal</keyword>
<dbReference type="EMBL" id="FOTW01000010">
    <property type="protein sequence ID" value="SFL96827.1"/>
    <property type="molecule type" value="Genomic_DNA"/>
</dbReference>
<evidence type="ECO:0000313" key="4">
    <source>
        <dbReference type="Proteomes" id="UP000199470"/>
    </source>
</evidence>
<feature type="signal peptide" evidence="1">
    <location>
        <begin position="1"/>
        <end position="26"/>
    </location>
</feature>
<dbReference type="Proteomes" id="UP000199470">
    <property type="component" value="Unassembled WGS sequence"/>
</dbReference>
<evidence type="ECO:0000259" key="2">
    <source>
        <dbReference type="Pfam" id="PF07589"/>
    </source>
</evidence>
<sequence>MNFSTSAVAKTTLLAATLLAASSAFAAPPPPPVWTDVGPASGFMIDGNVITYSPSPALEVKYYDGNIANQSAANIMAVINTQFGLTGLNALTAVVSQCDNPTSACTNGSGALASTPYSNSFTSNGSYDYLAVHFGQGELLFHWSAPLAAGTTFSIGGLPHGLSNYRAYESPTAPVPEPGTYAMLLGGLGLLGMISRRRSAAKK</sequence>
<name>A0A1I4M1I0_9BURK</name>
<proteinExistence type="predicted"/>
<evidence type="ECO:0000313" key="3">
    <source>
        <dbReference type="EMBL" id="SFL96827.1"/>
    </source>
</evidence>
<dbReference type="OrthoDB" id="8546032at2"/>
<dbReference type="Pfam" id="PF07589">
    <property type="entry name" value="PEP-CTERM"/>
    <property type="match status" value="1"/>
</dbReference>
<reference evidence="3 4" key="1">
    <citation type="submission" date="2016-10" db="EMBL/GenBank/DDBJ databases">
        <authorList>
            <person name="de Groot N.N."/>
        </authorList>
    </citation>
    <scope>NUCLEOTIDE SEQUENCE [LARGE SCALE GENOMIC DNA]</scope>
    <source>
        <strain evidence="3 4">ATCC 43154</strain>
    </source>
</reference>
<evidence type="ECO:0000256" key="1">
    <source>
        <dbReference type="SAM" id="SignalP"/>
    </source>
</evidence>
<gene>
    <name evidence="3" type="ORF">SAMN02982985_02168</name>
</gene>
<dbReference type="RefSeq" id="WP_139236410.1">
    <property type="nucleotide sequence ID" value="NZ_FOTW01000010.1"/>
</dbReference>
<organism evidence="3 4">
    <name type="scientific">Rugamonas rubra</name>
    <dbReference type="NCBI Taxonomy" id="758825"/>
    <lineage>
        <taxon>Bacteria</taxon>
        <taxon>Pseudomonadati</taxon>
        <taxon>Pseudomonadota</taxon>
        <taxon>Betaproteobacteria</taxon>
        <taxon>Burkholderiales</taxon>
        <taxon>Oxalobacteraceae</taxon>
        <taxon>Telluria group</taxon>
        <taxon>Rugamonas</taxon>
    </lineage>
</organism>
<keyword evidence="4" id="KW-1185">Reference proteome</keyword>
<dbReference type="InterPro" id="IPR013424">
    <property type="entry name" value="Ice-binding_C"/>
</dbReference>
<dbReference type="NCBIfam" id="TIGR02595">
    <property type="entry name" value="PEP_CTERM"/>
    <property type="match status" value="1"/>
</dbReference>
<accession>A0A1I4M1I0</accession>
<feature type="domain" description="Ice-binding protein C-terminal" evidence="2">
    <location>
        <begin position="174"/>
        <end position="198"/>
    </location>
</feature>